<keyword evidence="3" id="KW-0805">Transcription regulation</keyword>
<dbReference type="Pfam" id="PF00072">
    <property type="entry name" value="Response_reg"/>
    <property type="match status" value="1"/>
</dbReference>
<evidence type="ECO:0000313" key="11">
    <source>
        <dbReference type="Proteomes" id="UP001060414"/>
    </source>
</evidence>
<dbReference type="PROSITE" id="PS50110">
    <property type="entry name" value="RESPONSE_REGULATORY"/>
    <property type="match status" value="1"/>
</dbReference>
<dbReference type="PANTHER" id="PTHR48111:SF1">
    <property type="entry name" value="TWO-COMPONENT RESPONSE REGULATOR ORR33"/>
    <property type="match status" value="1"/>
</dbReference>
<evidence type="ECO:0000259" key="9">
    <source>
        <dbReference type="PROSITE" id="PS51755"/>
    </source>
</evidence>
<evidence type="ECO:0000256" key="6">
    <source>
        <dbReference type="PROSITE-ProRule" id="PRU00169"/>
    </source>
</evidence>
<sequence length="233" mass="26535">MTTAPPDATQILAIDDDPDILRVLKANLGLHGFTILTAETLWSARKILEVQRPGLVLLDLMLPDGDGLEFCRELKERHPLLPVIMLTAKDQVADKVTGLEIGADDYMVKPFETSELLARIRARLRQPPTLPPSEVIHAGDLEIDLPNHQVKLRGEAVSLTPKEFQLLSCLLAKRNQLVTREEIRRWLWKDSRLYSWSRVIDVHIQHLRQKIEDNAAEPRYIQTVVGQGYRFEG</sequence>
<keyword evidence="2" id="KW-0902">Two-component regulatory system</keyword>
<dbReference type="CDD" id="cd00383">
    <property type="entry name" value="trans_reg_C"/>
    <property type="match status" value="1"/>
</dbReference>
<feature type="domain" description="OmpR/PhoB-type" evidence="9">
    <location>
        <begin position="133"/>
        <end position="233"/>
    </location>
</feature>
<dbReference type="Gene3D" id="6.10.250.690">
    <property type="match status" value="1"/>
</dbReference>
<dbReference type="SMART" id="SM00862">
    <property type="entry name" value="Trans_reg_C"/>
    <property type="match status" value="1"/>
</dbReference>
<reference evidence="10" key="1">
    <citation type="journal article" date="2022" name="Environ. Microbiol.">
        <title>Geoalkalibacter halelectricus SAP #1 sp. nov. possessing extracellular electron transfer and mineral#reducing capabilities from a haloalkaline environment.</title>
        <authorList>
            <person name="Yadav S."/>
            <person name="Singh R."/>
            <person name="Sundharam S.S."/>
            <person name="Chaudhary S."/>
            <person name="Krishnamurthi S."/>
            <person name="Patil S.A."/>
        </authorList>
    </citation>
    <scope>NUCLEOTIDE SEQUENCE</scope>
    <source>
        <strain evidence="10">SAP-1</strain>
    </source>
</reference>
<dbReference type="SMART" id="SM00448">
    <property type="entry name" value="REC"/>
    <property type="match status" value="1"/>
</dbReference>
<dbReference type="PROSITE" id="PS51755">
    <property type="entry name" value="OMPR_PHOB"/>
    <property type="match status" value="1"/>
</dbReference>
<evidence type="ECO:0000256" key="2">
    <source>
        <dbReference type="ARBA" id="ARBA00023012"/>
    </source>
</evidence>
<feature type="DNA-binding region" description="OmpR/PhoB-type" evidence="7">
    <location>
        <begin position="133"/>
        <end position="233"/>
    </location>
</feature>
<feature type="domain" description="Response regulatory" evidence="8">
    <location>
        <begin position="10"/>
        <end position="124"/>
    </location>
</feature>
<evidence type="ECO:0000256" key="5">
    <source>
        <dbReference type="ARBA" id="ARBA00023163"/>
    </source>
</evidence>
<evidence type="ECO:0000256" key="1">
    <source>
        <dbReference type="ARBA" id="ARBA00022553"/>
    </source>
</evidence>
<evidence type="ECO:0000256" key="7">
    <source>
        <dbReference type="PROSITE-ProRule" id="PRU01091"/>
    </source>
</evidence>
<keyword evidence="11" id="KW-1185">Reference proteome</keyword>
<proteinExistence type="predicted"/>
<evidence type="ECO:0000256" key="3">
    <source>
        <dbReference type="ARBA" id="ARBA00023015"/>
    </source>
</evidence>
<dbReference type="InterPro" id="IPR011006">
    <property type="entry name" value="CheY-like_superfamily"/>
</dbReference>
<dbReference type="InterPro" id="IPR001789">
    <property type="entry name" value="Sig_transdc_resp-reg_receiver"/>
</dbReference>
<dbReference type="InterPro" id="IPR001867">
    <property type="entry name" value="OmpR/PhoB-type_DNA-bd"/>
</dbReference>
<dbReference type="EMBL" id="CP092109">
    <property type="protein sequence ID" value="UWZ78906.1"/>
    <property type="molecule type" value="Genomic_DNA"/>
</dbReference>
<keyword evidence="4 7" id="KW-0238">DNA-binding</keyword>
<dbReference type="Pfam" id="PF00486">
    <property type="entry name" value="Trans_reg_C"/>
    <property type="match status" value="1"/>
</dbReference>
<dbReference type="Gene3D" id="3.40.50.2300">
    <property type="match status" value="1"/>
</dbReference>
<accession>A0ABY5ZNT5</accession>
<evidence type="ECO:0000256" key="4">
    <source>
        <dbReference type="ARBA" id="ARBA00023125"/>
    </source>
</evidence>
<dbReference type="InterPro" id="IPR036388">
    <property type="entry name" value="WH-like_DNA-bd_sf"/>
</dbReference>
<keyword evidence="5" id="KW-0804">Transcription</keyword>
<dbReference type="Gene3D" id="1.10.10.10">
    <property type="entry name" value="Winged helix-like DNA-binding domain superfamily/Winged helix DNA-binding domain"/>
    <property type="match status" value="1"/>
</dbReference>
<dbReference type="Proteomes" id="UP001060414">
    <property type="component" value="Chromosome"/>
</dbReference>
<keyword evidence="1 6" id="KW-0597">Phosphoprotein</keyword>
<dbReference type="SUPFAM" id="SSF52172">
    <property type="entry name" value="CheY-like"/>
    <property type="match status" value="1"/>
</dbReference>
<dbReference type="PANTHER" id="PTHR48111">
    <property type="entry name" value="REGULATOR OF RPOS"/>
    <property type="match status" value="1"/>
</dbReference>
<organism evidence="10 11">
    <name type="scientific">Geoalkalibacter halelectricus</name>
    <dbReference type="NCBI Taxonomy" id="2847045"/>
    <lineage>
        <taxon>Bacteria</taxon>
        <taxon>Pseudomonadati</taxon>
        <taxon>Thermodesulfobacteriota</taxon>
        <taxon>Desulfuromonadia</taxon>
        <taxon>Desulfuromonadales</taxon>
        <taxon>Geoalkalibacteraceae</taxon>
        <taxon>Geoalkalibacter</taxon>
    </lineage>
</organism>
<evidence type="ECO:0000313" key="10">
    <source>
        <dbReference type="EMBL" id="UWZ78906.1"/>
    </source>
</evidence>
<protein>
    <submittedName>
        <fullName evidence="10">Response regulator transcription factor</fullName>
    </submittedName>
</protein>
<dbReference type="RefSeq" id="WP_260747268.1">
    <property type="nucleotide sequence ID" value="NZ_CP092109.1"/>
</dbReference>
<evidence type="ECO:0000259" key="8">
    <source>
        <dbReference type="PROSITE" id="PS50110"/>
    </source>
</evidence>
<gene>
    <name evidence="10" type="ORF">L9S41_14630</name>
</gene>
<feature type="modified residue" description="4-aspartylphosphate" evidence="6">
    <location>
        <position position="59"/>
    </location>
</feature>
<dbReference type="InterPro" id="IPR039420">
    <property type="entry name" value="WalR-like"/>
</dbReference>
<name>A0ABY5ZNT5_9BACT</name>
<dbReference type="CDD" id="cd17574">
    <property type="entry name" value="REC_OmpR"/>
    <property type="match status" value="1"/>
</dbReference>